<dbReference type="PANTHER" id="PTHR13312">
    <property type="entry name" value="HIV-INDUCED PROTEIN-7-LIKE PROTEASE"/>
    <property type="match status" value="1"/>
</dbReference>
<proteinExistence type="predicted"/>
<sequence>MLGTVCFRLCTHRSNLCSPAVVHSYAYHSLQHPFQVTCRHATATSLCRSLSWSRLHAQTSQGDCSVQALGSTQKWCCHSRFCAEKTGEISCATIWHGLVPSHHQSISISSSNNAPRLFTQFQSTFSNQSSVTNGGEEHGKRLFPGVPLSGKKRSEYGLKFPDVSPLGNRKFAMATGLLDGSWNVAWDVRPARWLHGRHSAWLLFGVRACCPVVSGLSEPLPLGPLSKVEDASKDLLEPNKFDFQGKQVFTDYTITGIPGDGRCLFRAIAYGACLREGQLAPSDSSQQDLADELRVNVVDELIRRRADSEWFIEEDFDIYTSRMRECYVWGGEPELLMASHVLRAPIIVYLFHQSSGGITSIAEYGSEYGTENPIRVLYHGFGHYDAVQIIERTAIRVSC</sequence>
<evidence type="ECO:0000313" key="5">
    <source>
        <dbReference type="EMBL" id="KAI5063050.1"/>
    </source>
</evidence>
<comment type="caution">
    <text evidence="5">The sequence shown here is derived from an EMBL/GenBank/DDBJ whole genome shotgun (WGS) entry which is preliminary data.</text>
</comment>
<dbReference type="GO" id="GO:0036503">
    <property type="term" value="P:ERAD pathway"/>
    <property type="evidence" value="ECO:0007669"/>
    <property type="project" value="TreeGrafter"/>
</dbReference>
<reference evidence="5" key="1">
    <citation type="submission" date="2021-01" db="EMBL/GenBank/DDBJ databases">
        <title>Adiantum capillus-veneris genome.</title>
        <authorList>
            <person name="Fang Y."/>
            <person name="Liao Q."/>
        </authorList>
    </citation>
    <scope>NUCLEOTIDE SEQUENCE</scope>
    <source>
        <strain evidence="5">H3</strain>
        <tissue evidence="5">Leaf</tissue>
    </source>
</reference>
<evidence type="ECO:0000313" key="6">
    <source>
        <dbReference type="Proteomes" id="UP000886520"/>
    </source>
</evidence>
<accession>A0A9D4U821</accession>
<gene>
    <name evidence="5" type="ORF">GOP47_0021597</name>
</gene>
<dbReference type="Gene3D" id="3.90.70.80">
    <property type="match status" value="1"/>
</dbReference>
<dbReference type="InterPro" id="IPR038765">
    <property type="entry name" value="Papain-like_cys_pep_sf"/>
</dbReference>
<dbReference type="SUPFAM" id="SSF54001">
    <property type="entry name" value="Cysteine proteinases"/>
    <property type="match status" value="1"/>
</dbReference>
<evidence type="ECO:0000256" key="3">
    <source>
        <dbReference type="RuleBase" id="RU367104"/>
    </source>
</evidence>
<protein>
    <recommendedName>
        <fullName evidence="3">Ubiquitin thioesterase OTU</fullName>
        <ecNumber evidence="3">3.4.19.12</ecNumber>
    </recommendedName>
</protein>
<dbReference type="AlphaFoldDB" id="A0A9D4U821"/>
<dbReference type="Pfam" id="PF02338">
    <property type="entry name" value="OTU"/>
    <property type="match status" value="1"/>
</dbReference>
<dbReference type="InterPro" id="IPR047947">
    <property type="entry name" value="OTU4_OTU"/>
</dbReference>
<dbReference type="GO" id="GO:0016579">
    <property type="term" value="P:protein deubiquitination"/>
    <property type="evidence" value="ECO:0007669"/>
    <property type="project" value="TreeGrafter"/>
</dbReference>
<keyword evidence="6" id="KW-1185">Reference proteome</keyword>
<feature type="domain" description="OTU" evidence="4">
    <location>
        <begin position="252"/>
        <end position="390"/>
    </location>
</feature>
<keyword evidence="3" id="KW-0645">Protease</keyword>
<dbReference type="EMBL" id="JABFUD020000021">
    <property type="protein sequence ID" value="KAI5063050.1"/>
    <property type="molecule type" value="Genomic_DNA"/>
</dbReference>
<dbReference type="GO" id="GO:0030968">
    <property type="term" value="P:endoplasmic reticulum unfolded protein response"/>
    <property type="evidence" value="ECO:0007669"/>
    <property type="project" value="TreeGrafter"/>
</dbReference>
<dbReference type="GO" id="GO:0005829">
    <property type="term" value="C:cytosol"/>
    <property type="evidence" value="ECO:0007669"/>
    <property type="project" value="TreeGrafter"/>
</dbReference>
<dbReference type="FunFam" id="3.90.70.80:FF:000007">
    <property type="entry name" value="OTU domain-containing protein"/>
    <property type="match status" value="1"/>
</dbReference>
<keyword evidence="3" id="KW-0963">Cytoplasm</keyword>
<dbReference type="CDD" id="cd22760">
    <property type="entry name" value="OTU_plant_OTU4-like"/>
    <property type="match status" value="1"/>
</dbReference>
<name>A0A9D4U821_ADICA</name>
<dbReference type="GO" id="GO:0005634">
    <property type="term" value="C:nucleus"/>
    <property type="evidence" value="ECO:0007669"/>
    <property type="project" value="TreeGrafter"/>
</dbReference>
<evidence type="ECO:0000256" key="2">
    <source>
        <dbReference type="ARBA" id="ARBA00022801"/>
    </source>
</evidence>
<comment type="catalytic activity">
    <reaction evidence="1 3">
        <text>Thiol-dependent hydrolysis of ester, thioester, amide, peptide and isopeptide bonds formed by the C-terminal Gly of ubiquitin (a 76-residue protein attached to proteins as an intracellular targeting signal).</text>
        <dbReference type="EC" id="3.4.19.12"/>
    </reaction>
</comment>
<comment type="function">
    <text evidence="3">Hydrolase that can remove conjugated ubiquitin from proteins and may therefore play an important regulatory role at the level of protein turnover by preventing degradation.</text>
</comment>
<dbReference type="EC" id="3.4.19.12" evidence="3"/>
<dbReference type="PANTHER" id="PTHR13312:SF6">
    <property type="entry name" value="UBIQUITIN THIOESTERASE OTU"/>
    <property type="match status" value="1"/>
</dbReference>
<dbReference type="PROSITE" id="PS50802">
    <property type="entry name" value="OTU"/>
    <property type="match status" value="1"/>
</dbReference>
<keyword evidence="2 3" id="KW-0378">Hydrolase</keyword>
<evidence type="ECO:0000256" key="1">
    <source>
        <dbReference type="ARBA" id="ARBA00000707"/>
    </source>
</evidence>
<keyword evidence="3" id="KW-0788">Thiol protease</keyword>
<comment type="subcellular location">
    <subcellularLocation>
        <location evidence="3">Cytoplasm</location>
    </subcellularLocation>
</comment>
<dbReference type="Proteomes" id="UP000886520">
    <property type="component" value="Chromosome 21"/>
</dbReference>
<dbReference type="GO" id="GO:0004843">
    <property type="term" value="F:cysteine-type deubiquitinase activity"/>
    <property type="evidence" value="ECO:0007669"/>
    <property type="project" value="UniProtKB-UniRule"/>
</dbReference>
<keyword evidence="3" id="KW-0833">Ubl conjugation pathway</keyword>
<organism evidence="5 6">
    <name type="scientific">Adiantum capillus-veneris</name>
    <name type="common">Maidenhair fern</name>
    <dbReference type="NCBI Taxonomy" id="13818"/>
    <lineage>
        <taxon>Eukaryota</taxon>
        <taxon>Viridiplantae</taxon>
        <taxon>Streptophyta</taxon>
        <taxon>Embryophyta</taxon>
        <taxon>Tracheophyta</taxon>
        <taxon>Polypodiopsida</taxon>
        <taxon>Polypodiidae</taxon>
        <taxon>Polypodiales</taxon>
        <taxon>Pteridineae</taxon>
        <taxon>Pteridaceae</taxon>
        <taxon>Vittarioideae</taxon>
        <taxon>Adiantum</taxon>
    </lineage>
</organism>
<dbReference type="OrthoDB" id="409956at2759"/>
<evidence type="ECO:0000259" key="4">
    <source>
        <dbReference type="PROSITE" id="PS50802"/>
    </source>
</evidence>
<dbReference type="InterPro" id="IPR003323">
    <property type="entry name" value="OTU_dom"/>
</dbReference>